<evidence type="ECO:0000256" key="3">
    <source>
        <dbReference type="ARBA" id="ARBA00023163"/>
    </source>
</evidence>
<dbReference type="GO" id="GO:0003677">
    <property type="term" value="F:DNA binding"/>
    <property type="evidence" value="ECO:0007669"/>
    <property type="project" value="UniProtKB-KW"/>
</dbReference>
<dbReference type="GO" id="GO:0003700">
    <property type="term" value="F:DNA-binding transcription factor activity"/>
    <property type="evidence" value="ECO:0007669"/>
    <property type="project" value="TreeGrafter"/>
</dbReference>
<comment type="caution">
    <text evidence="6">The sequence shown here is derived from an EMBL/GenBank/DDBJ whole genome shotgun (WGS) entry which is preliminary data.</text>
</comment>
<keyword evidence="2" id="KW-0238">DNA-binding</keyword>
<dbReference type="InterPro" id="IPR005471">
    <property type="entry name" value="Tscrpt_reg_IclR_N"/>
</dbReference>
<organism evidence="6 7">
    <name type="scientific">Lachnoanaerobaculum saburreum</name>
    <dbReference type="NCBI Taxonomy" id="467210"/>
    <lineage>
        <taxon>Bacteria</taxon>
        <taxon>Bacillati</taxon>
        <taxon>Bacillota</taxon>
        <taxon>Clostridia</taxon>
        <taxon>Lachnospirales</taxon>
        <taxon>Lachnospiraceae</taxon>
        <taxon>Lachnoanaerobaculum</taxon>
    </lineage>
</organism>
<evidence type="ECO:0000313" key="6">
    <source>
        <dbReference type="EMBL" id="KXB60794.1"/>
    </source>
</evidence>
<feature type="domain" description="IclR-ED" evidence="5">
    <location>
        <begin position="68"/>
        <end position="249"/>
    </location>
</feature>
<dbReference type="SMART" id="SM00346">
    <property type="entry name" value="HTH_ICLR"/>
    <property type="match status" value="1"/>
</dbReference>
<evidence type="ECO:0000259" key="5">
    <source>
        <dbReference type="PROSITE" id="PS51078"/>
    </source>
</evidence>
<keyword evidence="1" id="KW-0805">Transcription regulation</keyword>
<dbReference type="PANTHER" id="PTHR30136">
    <property type="entry name" value="HELIX-TURN-HELIX TRANSCRIPTIONAL REGULATOR, ICLR FAMILY"/>
    <property type="match status" value="1"/>
</dbReference>
<evidence type="ECO:0000256" key="2">
    <source>
        <dbReference type="ARBA" id="ARBA00023125"/>
    </source>
</evidence>
<dbReference type="InterPro" id="IPR036390">
    <property type="entry name" value="WH_DNA-bd_sf"/>
</dbReference>
<dbReference type="OrthoDB" id="9791752at2"/>
<evidence type="ECO:0000256" key="1">
    <source>
        <dbReference type="ARBA" id="ARBA00023015"/>
    </source>
</evidence>
<dbReference type="PROSITE" id="PS51077">
    <property type="entry name" value="HTH_ICLR"/>
    <property type="match status" value="1"/>
</dbReference>
<protein>
    <submittedName>
        <fullName evidence="6">Transcriptional regulator, IclR family protein</fullName>
    </submittedName>
</protein>
<dbReference type="PANTHER" id="PTHR30136:SF24">
    <property type="entry name" value="HTH-TYPE TRANSCRIPTIONAL REPRESSOR ALLR"/>
    <property type="match status" value="1"/>
</dbReference>
<keyword evidence="3" id="KW-0804">Transcription</keyword>
<dbReference type="InterPro" id="IPR036388">
    <property type="entry name" value="WH-like_DNA-bd_sf"/>
</dbReference>
<keyword evidence="7" id="KW-1185">Reference proteome</keyword>
<evidence type="ECO:0000259" key="4">
    <source>
        <dbReference type="PROSITE" id="PS51077"/>
    </source>
</evidence>
<evidence type="ECO:0000313" key="7">
    <source>
        <dbReference type="Proteomes" id="UP000070394"/>
    </source>
</evidence>
<name>A0A133ZZD2_9FIRM</name>
<dbReference type="SUPFAM" id="SSF55781">
    <property type="entry name" value="GAF domain-like"/>
    <property type="match status" value="1"/>
</dbReference>
<dbReference type="InterPro" id="IPR050707">
    <property type="entry name" value="HTH_MetabolicPath_Reg"/>
</dbReference>
<accession>A0A133ZZD2</accession>
<sequence length="251" mass="28283">MKINRTTERSVKILELVAKANDGIDMDEICEKLVIPRTSCYDILVTLVHMGMLEVSTGAKKNYKIGLNAYRIGMSYTNNRNISEIIDPALKELSKELKKTCFFGVLEGTKIVYISKFEPENPIITTATIGTRNPVYSTSLGKAILSTMSDEQIREITKDIEFKQATRFTLKSVDELIENINVVRSRGFALDEREVEEHMECVGVPVFNEKRECIGAISASSLYKKDEDYVALGNTLKERAFKISKSLGYMP</sequence>
<dbReference type="SUPFAM" id="SSF46785">
    <property type="entry name" value="Winged helix' DNA-binding domain"/>
    <property type="match status" value="1"/>
</dbReference>
<proteinExistence type="predicted"/>
<dbReference type="STRING" id="467210.HMPREF1866_00244"/>
<dbReference type="Gene3D" id="3.30.450.40">
    <property type="match status" value="1"/>
</dbReference>
<gene>
    <name evidence="6" type="ORF">HMPREF1866_00244</name>
</gene>
<dbReference type="AlphaFoldDB" id="A0A133ZZD2"/>
<dbReference type="Pfam" id="PF09339">
    <property type="entry name" value="HTH_IclR"/>
    <property type="match status" value="1"/>
</dbReference>
<dbReference type="PATRIC" id="fig|467210.3.peg.240"/>
<dbReference type="Pfam" id="PF01614">
    <property type="entry name" value="IclR_C"/>
    <property type="match status" value="1"/>
</dbReference>
<dbReference type="GO" id="GO:0045892">
    <property type="term" value="P:negative regulation of DNA-templated transcription"/>
    <property type="evidence" value="ECO:0007669"/>
    <property type="project" value="TreeGrafter"/>
</dbReference>
<dbReference type="Proteomes" id="UP000070394">
    <property type="component" value="Unassembled WGS sequence"/>
</dbReference>
<dbReference type="EMBL" id="LSDA01000010">
    <property type="protein sequence ID" value="KXB60794.1"/>
    <property type="molecule type" value="Genomic_DNA"/>
</dbReference>
<reference evidence="7" key="1">
    <citation type="submission" date="2016-01" db="EMBL/GenBank/DDBJ databases">
        <authorList>
            <person name="Mitreva M."/>
            <person name="Pepin K.H."/>
            <person name="Mihindukulasuriya K.A."/>
            <person name="Fulton R."/>
            <person name="Fronick C."/>
            <person name="O'Laughlin M."/>
            <person name="Miner T."/>
            <person name="Herter B."/>
            <person name="Rosa B.A."/>
            <person name="Cordes M."/>
            <person name="Tomlinson C."/>
            <person name="Wollam A."/>
            <person name="Palsikar V.B."/>
            <person name="Mardis E.R."/>
            <person name="Wilson R.K."/>
        </authorList>
    </citation>
    <scope>NUCLEOTIDE SEQUENCE [LARGE SCALE GENOMIC DNA]</scope>
    <source>
        <strain evidence="7">DNF00896</strain>
    </source>
</reference>
<dbReference type="Gene3D" id="1.10.10.10">
    <property type="entry name" value="Winged helix-like DNA-binding domain superfamily/Winged helix DNA-binding domain"/>
    <property type="match status" value="1"/>
</dbReference>
<dbReference type="InterPro" id="IPR014757">
    <property type="entry name" value="Tscrpt_reg_IclR_C"/>
</dbReference>
<dbReference type="InterPro" id="IPR029016">
    <property type="entry name" value="GAF-like_dom_sf"/>
</dbReference>
<dbReference type="PROSITE" id="PS51078">
    <property type="entry name" value="ICLR_ED"/>
    <property type="match status" value="1"/>
</dbReference>
<feature type="domain" description="HTH iclR-type" evidence="4">
    <location>
        <begin position="4"/>
        <end position="67"/>
    </location>
</feature>
<dbReference type="RefSeq" id="WP_060930240.1">
    <property type="nucleotide sequence ID" value="NZ_KQ959775.1"/>
</dbReference>